<dbReference type="PANTHER" id="PTHR43283:SF7">
    <property type="entry name" value="BETA-LACTAMASE-RELATED DOMAIN-CONTAINING PROTEIN"/>
    <property type="match status" value="1"/>
</dbReference>
<dbReference type="InterPro" id="IPR001466">
    <property type="entry name" value="Beta-lactam-related"/>
</dbReference>
<gene>
    <name evidence="2" type="ordered locus">Apre_0993</name>
</gene>
<dbReference type="KEGG" id="apr:Apre_0993"/>
<name>C7RHR0_ANAPD</name>
<dbReference type="HOGENOM" id="CLU_030169_1_1_9"/>
<dbReference type="eggNOG" id="COG1680">
    <property type="taxonomic scope" value="Bacteria"/>
</dbReference>
<dbReference type="InterPro" id="IPR050789">
    <property type="entry name" value="Diverse_Enzym_Activities"/>
</dbReference>
<dbReference type="SUPFAM" id="SSF56601">
    <property type="entry name" value="beta-lactamase/transpeptidase-like"/>
    <property type="match status" value="1"/>
</dbReference>
<reference evidence="2 3" key="1">
    <citation type="journal article" date="2009" name="Stand. Genomic Sci.">
        <title>Complete genome sequence of Anaerococcus prevotii type strain (PC1).</title>
        <authorList>
            <person name="Labutti K."/>
            <person name="Pukall R."/>
            <person name="Steenblock K."/>
            <person name="Glavina Del Rio T."/>
            <person name="Tice H."/>
            <person name="Copeland A."/>
            <person name="Cheng J.F."/>
            <person name="Lucas S."/>
            <person name="Chen F."/>
            <person name="Nolan M."/>
            <person name="Bruce D."/>
            <person name="Goodwin L."/>
            <person name="Pitluck S."/>
            <person name="Ivanova N."/>
            <person name="Mavromatis K."/>
            <person name="Ovchinnikova G."/>
            <person name="Pati A."/>
            <person name="Chen A."/>
            <person name="Palaniappan K."/>
            <person name="Land M."/>
            <person name="Hauser L."/>
            <person name="Chang Y.J."/>
            <person name="Jeffries C.D."/>
            <person name="Chain P."/>
            <person name="Saunders E."/>
            <person name="Brettin T."/>
            <person name="Detter J.C."/>
            <person name="Han C."/>
            <person name="Goker M."/>
            <person name="Bristow J."/>
            <person name="Eisen J.A."/>
            <person name="Markowitz V."/>
            <person name="Hugenholtz P."/>
            <person name="Kyrpides N.C."/>
            <person name="Klenk H.P."/>
            <person name="Lapidus A."/>
        </authorList>
    </citation>
    <scope>NUCLEOTIDE SEQUENCE [LARGE SCALE GENOMIC DNA]</scope>
    <source>
        <strain evidence="3">ATCC 9321 / DSM 20548 / JCM 6508 / NCTC 11806 / PC1</strain>
    </source>
</reference>
<dbReference type="Pfam" id="PF00144">
    <property type="entry name" value="Beta-lactamase"/>
    <property type="match status" value="1"/>
</dbReference>
<feature type="domain" description="Beta-lactamase-related" evidence="1">
    <location>
        <begin position="42"/>
        <end position="283"/>
    </location>
</feature>
<dbReference type="PANTHER" id="PTHR43283">
    <property type="entry name" value="BETA-LACTAMASE-RELATED"/>
    <property type="match status" value="1"/>
</dbReference>
<keyword evidence="3" id="KW-1185">Reference proteome</keyword>
<dbReference type="EMBL" id="CP001708">
    <property type="protein sequence ID" value="ACV29021.1"/>
    <property type="molecule type" value="Genomic_DNA"/>
</dbReference>
<dbReference type="Proteomes" id="UP000002294">
    <property type="component" value="Chromosome"/>
</dbReference>
<dbReference type="STRING" id="525919.Apre_0993"/>
<evidence type="ECO:0000313" key="3">
    <source>
        <dbReference type="Proteomes" id="UP000002294"/>
    </source>
</evidence>
<evidence type="ECO:0000259" key="1">
    <source>
        <dbReference type="Pfam" id="PF00144"/>
    </source>
</evidence>
<organism evidence="2 3">
    <name type="scientific">Anaerococcus prevotii (strain ATCC 9321 / DSM 20548 / JCM 6508 / NCTC 11806 / PC1)</name>
    <name type="common">Peptostreptococcus prevotii</name>
    <name type="synonym">Peptococcus prevotii</name>
    <dbReference type="NCBI Taxonomy" id="525919"/>
    <lineage>
        <taxon>Bacteria</taxon>
        <taxon>Bacillati</taxon>
        <taxon>Bacillota</taxon>
        <taxon>Tissierellia</taxon>
        <taxon>Tissierellales</taxon>
        <taxon>Peptoniphilaceae</taxon>
        <taxon>Anaerococcus</taxon>
    </lineage>
</organism>
<dbReference type="RefSeq" id="WP_015777924.1">
    <property type="nucleotide sequence ID" value="NC_013171.1"/>
</dbReference>
<protein>
    <submittedName>
        <fullName evidence="2">Beta-lactamase</fullName>
    </submittedName>
</protein>
<accession>C7RHR0</accession>
<proteinExistence type="predicted"/>
<dbReference type="InterPro" id="IPR012338">
    <property type="entry name" value="Beta-lactam/transpept-like"/>
</dbReference>
<dbReference type="AlphaFoldDB" id="C7RHR0"/>
<evidence type="ECO:0000313" key="2">
    <source>
        <dbReference type="EMBL" id="ACV29021.1"/>
    </source>
</evidence>
<dbReference type="Gene3D" id="3.40.710.10">
    <property type="entry name" value="DD-peptidase/beta-lactamase superfamily"/>
    <property type="match status" value="1"/>
</dbReference>
<sequence>MESNLDIYYKRNLEKSLASSFLIYDGNSDRIIGKANNRSLNVRSIAKSVLAIGSLILMEKSQFDFNLDTYIYPLLKEGPKLTNKDNIKYLKETKVKHLLSHSVGYDKSLLMTKDIEGIPEEDLLNLCINYPIKYKPGTHFQYSNASYYLLSVVMENYLNSSLYEFLKDNLFDKLNIKPVIWDSYGKFIVGASKLYISDLDMIKIGILLLNKGRYKNTSILSEASISKLFTSVFAKNSDKFTYLSEDFYTLGFWKSKKQTVFASGTGGQIIALLAEENIVIVTTNDRSDDLSDSIKEDVDKLIKYIKGDINGL</sequence>